<gene>
    <name evidence="5" type="ORF">GHT06_022728</name>
</gene>
<dbReference type="Pfam" id="PF00024">
    <property type="entry name" value="PAN_1"/>
    <property type="match status" value="1"/>
</dbReference>
<evidence type="ECO:0000259" key="4">
    <source>
        <dbReference type="SMART" id="SM00223"/>
    </source>
</evidence>
<feature type="domain" description="Apple" evidence="4">
    <location>
        <begin position="52"/>
        <end position="123"/>
    </location>
</feature>
<dbReference type="GO" id="GO:0006508">
    <property type="term" value="P:proteolysis"/>
    <property type="evidence" value="ECO:0007669"/>
    <property type="project" value="InterPro"/>
</dbReference>
<evidence type="ECO:0000313" key="6">
    <source>
        <dbReference type="Proteomes" id="UP000820818"/>
    </source>
</evidence>
<reference evidence="5 6" key="1">
    <citation type="submission" date="2022-05" db="EMBL/GenBank/DDBJ databases">
        <title>A multi-omics perspective on studying reproductive biology in Daphnia sinensis.</title>
        <authorList>
            <person name="Jia J."/>
        </authorList>
    </citation>
    <scope>NUCLEOTIDE SEQUENCE [LARGE SCALE GENOMIC DNA]</scope>
    <source>
        <strain evidence="5 6">WSL</strain>
    </source>
</reference>
<dbReference type="Gene3D" id="3.50.4.10">
    <property type="entry name" value="Hepatocyte Growth Factor"/>
    <property type="match status" value="1"/>
</dbReference>
<evidence type="ECO:0000313" key="5">
    <source>
        <dbReference type="EMBL" id="KAI9552363.1"/>
    </source>
</evidence>
<dbReference type="InterPro" id="IPR000177">
    <property type="entry name" value="Apple"/>
</dbReference>
<name>A0AAD5L795_9CRUS</name>
<feature type="chain" id="PRO_5042192299" description="Apple domain-containing protein" evidence="3">
    <location>
        <begin position="21"/>
        <end position="126"/>
    </location>
</feature>
<dbReference type="Proteomes" id="UP000820818">
    <property type="component" value="Linkage Group LG10"/>
</dbReference>
<sequence length="126" mass="14064">MAPKSASFLLIALMMGLAVANDVQGEQLIMSERQDLFTTQEITIVSTFKHRCECDFLGNDFGQYFRSDSYTQCATVCANNVSCTHFTYNFVGKYCFLKRYPGPTMSAPMSHPQGICGYFPARVNVA</sequence>
<keyword evidence="2" id="KW-1015">Disulfide bond</keyword>
<keyword evidence="1" id="KW-0677">Repeat</keyword>
<accession>A0AAD5L795</accession>
<evidence type="ECO:0000256" key="1">
    <source>
        <dbReference type="ARBA" id="ARBA00022737"/>
    </source>
</evidence>
<evidence type="ECO:0000256" key="3">
    <source>
        <dbReference type="SAM" id="SignalP"/>
    </source>
</evidence>
<keyword evidence="3" id="KW-0732">Signal</keyword>
<dbReference type="InterPro" id="IPR003609">
    <property type="entry name" value="Pan_app"/>
</dbReference>
<dbReference type="EMBL" id="WJBH02000010">
    <property type="protein sequence ID" value="KAI9552363.1"/>
    <property type="molecule type" value="Genomic_DNA"/>
</dbReference>
<feature type="signal peptide" evidence="3">
    <location>
        <begin position="1"/>
        <end position="20"/>
    </location>
</feature>
<proteinExistence type="predicted"/>
<keyword evidence="6" id="KW-1185">Reference proteome</keyword>
<organism evidence="5 6">
    <name type="scientific">Daphnia sinensis</name>
    <dbReference type="NCBI Taxonomy" id="1820382"/>
    <lineage>
        <taxon>Eukaryota</taxon>
        <taxon>Metazoa</taxon>
        <taxon>Ecdysozoa</taxon>
        <taxon>Arthropoda</taxon>
        <taxon>Crustacea</taxon>
        <taxon>Branchiopoda</taxon>
        <taxon>Diplostraca</taxon>
        <taxon>Cladocera</taxon>
        <taxon>Anomopoda</taxon>
        <taxon>Daphniidae</taxon>
        <taxon>Daphnia</taxon>
        <taxon>Daphnia similis group</taxon>
    </lineage>
</organism>
<protein>
    <recommendedName>
        <fullName evidence="4">Apple domain-containing protein</fullName>
    </recommendedName>
</protein>
<dbReference type="SUPFAM" id="SSF57414">
    <property type="entry name" value="Hairpin loop containing domain-like"/>
    <property type="match status" value="1"/>
</dbReference>
<evidence type="ECO:0000256" key="2">
    <source>
        <dbReference type="ARBA" id="ARBA00023157"/>
    </source>
</evidence>
<dbReference type="GO" id="GO:0005576">
    <property type="term" value="C:extracellular region"/>
    <property type="evidence" value="ECO:0007669"/>
    <property type="project" value="InterPro"/>
</dbReference>
<comment type="caution">
    <text evidence="5">The sequence shown here is derived from an EMBL/GenBank/DDBJ whole genome shotgun (WGS) entry which is preliminary data.</text>
</comment>
<dbReference type="AlphaFoldDB" id="A0AAD5L795"/>
<dbReference type="SMART" id="SM00223">
    <property type="entry name" value="APPLE"/>
    <property type="match status" value="1"/>
</dbReference>